<dbReference type="Gene3D" id="3.40.50.620">
    <property type="entry name" value="HUPs"/>
    <property type="match status" value="1"/>
</dbReference>
<dbReference type="GO" id="GO:0016779">
    <property type="term" value="F:nucleotidyltransferase activity"/>
    <property type="evidence" value="ECO:0007669"/>
    <property type="project" value="UniProtKB-KW"/>
</dbReference>
<comment type="pathway">
    <text evidence="7">Cofactor biosynthesis; NAD(+) biosynthesis; NAD(+) from nicotinamide D-ribonucleotide: step 1/1.</text>
</comment>
<dbReference type="InterPro" id="IPR005248">
    <property type="entry name" value="NadD/NMNAT"/>
</dbReference>
<feature type="domain" description="Cytidyltransferase-like" evidence="8">
    <location>
        <begin position="11"/>
        <end position="185"/>
    </location>
</feature>
<proteinExistence type="inferred from homology"/>
<comment type="catalytic activity">
    <reaction evidence="7">
        <text>nicotinate beta-D-ribonucleotide + ATP + H(+) = deamido-NAD(+) + diphosphate</text>
        <dbReference type="Rhea" id="RHEA:22860"/>
        <dbReference type="ChEBI" id="CHEBI:15378"/>
        <dbReference type="ChEBI" id="CHEBI:30616"/>
        <dbReference type="ChEBI" id="CHEBI:33019"/>
        <dbReference type="ChEBI" id="CHEBI:57502"/>
        <dbReference type="ChEBI" id="CHEBI:58437"/>
        <dbReference type="EC" id="2.7.7.18"/>
    </reaction>
</comment>
<evidence type="ECO:0000259" key="8">
    <source>
        <dbReference type="Pfam" id="PF01467"/>
    </source>
</evidence>
<keyword evidence="2 7" id="KW-0808">Transferase</keyword>
<protein>
    <recommendedName>
        <fullName evidence="7">Nicotinamide-nucleotide adenylyltransferase</fullName>
        <ecNumber evidence="7">2.7.7.1</ecNumber>
        <ecNumber evidence="7">2.7.7.18</ecNumber>
    </recommendedName>
</protein>
<dbReference type="SUPFAM" id="SSF52374">
    <property type="entry name" value="Nucleotidylyl transferase"/>
    <property type="match status" value="1"/>
</dbReference>
<organism evidence="9 11">
    <name type="scientific">Tritrichomonas musculus</name>
    <dbReference type="NCBI Taxonomy" id="1915356"/>
    <lineage>
        <taxon>Eukaryota</taxon>
        <taxon>Metamonada</taxon>
        <taxon>Parabasalia</taxon>
        <taxon>Tritrichomonadida</taxon>
        <taxon>Tritrichomonadidae</taxon>
        <taxon>Tritrichomonas</taxon>
    </lineage>
</organism>
<reference evidence="9 11" key="1">
    <citation type="submission" date="2024-04" db="EMBL/GenBank/DDBJ databases">
        <title>Tritrichomonas musculus Genome.</title>
        <authorList>
            <person name="Alves-Ferreira E."/>
            <person name="Grigg M."/>
            <person name="Lorenzi H."/>
            <person name="Galac M."/>
        </authorList>
    </citation>
    <scope>NUCLEOTIDE SEQUENCE [LARGE SCALE GENOMIC DNA]</scope>
    <source>
        <strain evidence="9 11">EAF2021</strain>
    </source>
</reference>
<comment type="similarity">
    <text evidence="7">Belongs to the eukaryotic NMN adenylyltransferase family.</text>
</comment>
<evidence type="ECO:0000313" key="11">
    <source>
        <dbReference type="Proteomes" id="UP001470230"/>
    </source>
</evidence>
<evidence type="ECO:0000256" key="2">
    <source>
        <dbReference type="ARBA" id="ARBA00022679"/>
    </source>
</evidence>
<evidence type="ECO:0000313" key="9">
    <source>
        <dbReference type="EMBL" id="KAK8833773.1"/>
    </source>
</evidence>
<sequence>MEGKGDCILTYFGCFSPPTNGHLFVMSAAYNHMKSLGFNVLKVFIIPAHGGYSKMKEGLMEAPHRVKMCQIMVKDIDFIECDSVEADKDHWSRTIDTLGYFKEKFPDKRIFLICGIDTIDVFETKWREPDIYRILSEFGLVVLKRTDEDLSNIESHCRYLVGRTQNVFIIPSNPLNNVSSTLVRTKLGNGERICGLIPIDVEKYIYENHLYNT</sequence>
<accession>A0ABR2GIP0</accession>
<keyword evidence="3 7" id="KW-0548">Nucleotidyltransferase</keyword>
<evidence type="ECO:0000256" key="4">
    <source>
        <dbReference type="ARBA" id="ARBA00022741"/>
    </source>
</evidence>
<dbReference type="PANTHER" id="PTHR12039:SF0">
    <property type="entry name" value="NICOTINAMIDE-NUCLEOTIDE ADENYLYLTRANSFERASE"/>
    <property type="match status" value="1"/>
</dbReference>
<dbReference type="EC" id="2.7.7.18" evidence="7"/>
<dbReference type="InterPro" id="IPR051182">
    <property type="entry name" value="Euk_NMN_adenylyltrnsfrase"/>
</dbReference>
<dbReference type="InterPro" id="IPR004821">
    <property type="entry name" value="Cyt_trans-like"/>
</dbReference>
<evidence type="ECO:0000256" key="1">
    <source>
        <dbReference type="ARBA" id="ARBA00022642"/>
    </source>
</evidence>
<evidence type="ECO:0000313" key="10">
    <source>
        <dbReference type="EMBL" id="KAK8853828.1"/>
    </source>
</evidence>
<keyword evidence="5 7" id="KW-0067">ATP-binding</keyword>
<dbReference type="Pfam" id="PF01467">
    <property type="entry name" value="CTP_transf_like"/>
    <property type="match status" value="1"/>
</dbReference>
<dbReference type="EMBL" id="JAPFFF010000021">
    <property type="protein sequence ID" value="KAK8853828.1"/>
    <property type="molecule type" value="Genomic_DNA"/>
</dbReference>
<evidence type="ECO:0000256" key="5">
    <source>
        <dbReference type="ARBA" id="ARBA00022840"/>
    </source>
</evidence>
<dbReference type="EMBL" id="JAPFFF010000661">
    <property type="protein sequence ID" value="KAK8833773.1"/>
    <property type="molecule type" value="Genomic_DNA"/>
</dbReference>
<gene>
    <name evidence="10" type="ORF">M9Y10_016371</name>
    <name evidence="9" type="ORF">M9Y10_040464</name>
</gene>
<comment type="caution">
    <text evidence="9">The sequence shown here is derived from an EMBL/GenBank/DDBJ whole genome shotgun (WGS) entry which is preliminary data.</text>
</comment>
<comment type="catalytic activity">
    <reaction evidence="7">
        <text>beta-nicotinamide D-ribonucleotide + ATP + H(+) = diphosphate + NAD(+)</text>
        <dbReference type="Rhea" id="RHEA:21360"/>
        <dbReference type="ChEBI" id="CHEBI:14649"/>
        <dbReference type="ChEBI" id="CHEBI:15378"/>
        <dbReference type="ChEBI" id="CHEBI:30616"/>
        <dbReference type="ChEBI" id="CHEBI:33019"/>
        <dbReference type="ChEBI" id="CHEBI:57540"/>
        <dbReference type="EC" id="2.7.7.1"/>
    </reaction>
</comment>
<dbReference type="EC" id="2.7.7.1" evidence="7"/>
<evidence type="ECO:0000256" key="6">
    <source>
        <dbReference type="ARBA" id="ARBA00023027"/>
    </source>
</evidence>
<keyword evidence="1 7" id="KW-0662">Pyridine nucleotide biosynthesis</keyword>
<dbReference type="Proteomes" id="UP001470230">
    <property type="component" value="Unassembled WGS sequence"/>
</dbReference>
<keyword evidence="11" id="KW-1185">Reference proteome</keyword>
<evidence type="ECO:0000256" key="7">
    <source>
        <dbReference type="RuleBase" id="RU362021"/>
    </source>
</evidence>
<dbReference type="InterPro" id="IPR014729">
    <property type="entry name" value="Rossmann-like_a/b/a_fold"/>
</dbReference>
<dbReference type="PANTHER" id="PTHR12039">
    <property type="entry name" value="NICOTINAMIDE MONONUCLEOTIDE ADENYLYLTRANSFERASE"/>
    <property type="match status" value="1"/>
</dbReference>
<dbReference type="NCBIfam" id="TIGR00482">
    <property type="entry name" value="nicotinate (nicotinamide) nucleotide adenylyltransferase"/>
    <property type="match status" value="1"/>
</dbReference>
<evidence type="ECO:0000256" key="3">
    <source>
        <dbReference type="ARBA" id="ARBA00022695"/>
    </source>
</evidence>
<name>A0ABR2GIP0_9EUKA</name>
<keyword evidence="6 7" id="KW-0520">NAD</keyword>
<keyword evidence="4 7" id="KW-0547">Nucleotide-binding</keyword>